<gene>
    <name evidence="1" type="ORF">SAMN05444281_1889</name>
</gene>
<protein>
    <recommendedName>
        <fullName evidence="3">DUF3822 domain-containing protein</fullName>
    </recommendedName>
</protein>
<dbReference type="STRING" id="1195760.SAMN05444281_1889"/>
<proteinExistence type="predicted"/>
<accession>A0A1M5VLB2</accession>
<dbReference type="Proteomes" id="UP000184109">
    <property type="component" value="Unassembled WGS sequence"/>
</dbReference>
<dbReference type="Gene3D" id="3.30.420.260">
    <property type="match status" value="1"/>
</dbReference>
<dbReference type="Gene3D" id="3.30.420.250">
    <property type="match status" value="1"/>
</dbReference>
<keyword evidence="2" id="KW-1185">Reference proteome</keyword>
<evidence type="ECO:0000313" key="2">
    <source>
        <dbReference type="Proteomes" id="UP000184109"/>
    </source>
</evidence>
<dbReference type="OrthoDB" id="658622at2"/>
<evidence type="ECO:0008006" key="3">
    <source>
        <dbReference type="Google" id="ProtNLM"/>
    </source>
</evidence>
<dbReference type="InterPro" id="IPR024213">
    <property type="entry name" value="DUF3822"/>
</dbReference>
<reference evidence="2" key="1">
    <citation type="submission" date="2016-11" db="EMBL/GenBank/DDBJ databases">
        <authorList>
            <person name="Varghese N."/>
            <person name="Submissions S."/>
        </authorList>
    </citation>
    <scope>NUCLEOTIDE SEQUENCE [LARGE SCALE GENOMIC DNA]</scope>
    <source>
        <strain evidence="2">DSM 100572</strain>
    </source>
</reference>
<dbReference type="CDD" id="cd24013">
    <property type="entry name" value="ASKHA_ATPase_BT3980-like"/>
    <property type="match status" value="1"/>
</dbReference>
<dbReference type="RefSeq" id="WP_073120817.1">
    <property type="nucleotide sequence ID" value="NZ_BMEN01000003.1"/>
</dbReference>
<sequence>MSKETLIHNYKKLSIQLSSDGFSFCVYNNAENNYEHIVSIPFSNKITTPTSILEEVKRIFENNVLLHDTYEEVVLIHHNELNTFVPQPYFNEDILNSYLQNTVKVFENDYVSFDELNEFSINNVYIPFVNVNNFIFDSFGEFTYLHSSTVFLQNILKSNDVGHKAMFVNVYENNFQLMVIENNQLLLGNHFSYQSKEDFVYYVLFVAEQLKMDPNSFALTLYGAIKEKDDVYQLLYNYVRNVSIYATLNPKLGKNVVTLPQAHYNLLQLHL</sequence>
<dbReference type="AlphaFoldDB" id="A0A1M5VLB2"/>
<dbReference type="Pfam" id="PF12864">
    <property type="entry name" value="DUF3822"/>
    <property type="match status" value="1"/>
</dbReference>
<organism evidence="1 2">
    <name type="scientific">Wenyingzhuangia marina</name>
    <dbReference type="NCBI Taxonomy" id="1195760"/>
    <lineage>
        <taxon>Bacteria</taxon>
        <taxon>Pseudomonadati</taxon>
        <taxon>Bacteroidota</taxon>
        <taxon>Flavobacteriia</taxon>
        <taxon>Flavobacteriales</taxon>
        <taxon>Flavobacteriaceae</taxon>
        <taxon>Wenyingzhuangia</taxon>
    </lineage>
</organism>
<evidence type="ECO:0000313" key="1">
    <source>
        <dbReference type="EMBL" id="SHH75968.1"/>
    </source>
</evidence>
<name>A0A1M5VLB2_9FLAO</name>
<dbReference type="EMBL" id="FQXQ01000003">
    <property type="protein sequence ID" value="SHH75968.1"/>
    <property type="molecule type" value="Genomic_DNA"/>
</dbReference>